<evidence type="ECO:0000259" key="8">
    <source>
        <dbReference type="Pfam" id="PF02163"/>
    </source>
</evidence>
<keyword evidence="10" id="KW-1185">Reference proteome</keyword>
<evidence type="ECO:0000256" key="5">
    <source>
        <dbReference type="ARBA" id="ARBA00032658"/>
    </source>
</evidence>
<evidence type="ECO:0000256" key="1">
    <source>
        <dbReference type="ARBA" id="ARBA00004127"/>
    </source>
</evidence>
<organism evidence="9 10">
    <name type="scientific">Coemansia guatemalensis</name>
    <dbReference type="NCBI Taxonomy" id="2761395"/>
    <lineage>
        <taxon>Eukaryota</taxon>
        <taxon>Fungi</taxon>
        <taxon>Fungi incertae sedis</taxon>
        <taxon>Zoopagomycota</taxon>
        <taxon>Kickxellomycotina</taxon>
        <taxon>Kickxellomycetes</taxon>
        <taxon>Kickxellales</taxon>
        <taxon>Kickxellaceae</taxon>
        <taxon>Coemansia</taxon>
    </lineage>
</organism>
<dbReference type="GO" id="GO:1905897">
    <property type="term" value="P:regulation of response to endoplasmic reticulum stress"/>
    <property type="evidence" value="ECO:0007669"/>
    <property type="project" value="TreeGrafter"/>
</dbReference>
<feature type="transmembrane region" description="Helical" evidence="6">
    <location>
        <begin position="122"/>
        <end position="145"/>
    </location>
</feature>
<evidence type="ECO:0000256" key="3">
    <source>
        <dbReference type="ARBA" id="ARBA00022989"/>
    </source>
</evidence>
<dbReference type="GO" id="GO:0012505">
    <property type="term" value="C:endomembrane system"/>
    <property type="evidence" value="ECO:0007669"/>
    <property type="project" value="UniProtKB-SubCell"/>
</dbReference>
<keyword evidence="4 6" id="KW-0472">Membrane</keyword>
<dbReference type="GO" id="GO:0016020">
    <property type="term" value="C:membrane"/>
    <property type="evidence" value="ECO:0007669"/>
    <property type="project" value="InterPro"/>
</dbReference>
<dbReference type="PANTHER" id="PTHR13325">
    <property type="entry name" value="PROTEASE M50 MEMBRANE-BOUND TRANSCRIPTION FACTOR SITE 2 PROTEASE"/>
    <property type="match status" value="1"/>
</dbReference>
<feature type="transmembrane region" description="Helical" evidence="6">
    <location>
        <begin position="474"/>
        <end position="495"/>
    </location>
</feature>
<sequence>MSCGWLLAFAGAWAAVNLASRLRRLPYGLELLSPLHLRLSTTALNNAIAKLGGQVPLFDGFYSVGTVVSMCSMVLGIVVLLAAAVQIAARLGLIPTTNTAQTALPLVLRPVIPGITLPTAHLVHYVVALLLCAGVHELGHAIAAARANVHMRRAGVFLAAIWPGAFVELSRRQLDRAALGARLRIVCAGVWHNAITAVVAWLLVHGGLSIMLWPGWVSAKGAMVVSVLPDSPLSGRLPLCSIVLEIDDIKLNTVDRLGTTPLARWTTVLTATTSSRDTHTAGFCAAGNLDDGLCCEMSPLFPLGESPDTRLFCFDGFNVSDTSRCFDLNDVFEHPRCQSDADCTEGLCVLPSSPFSAGRVLRILHRAPDSSEPKTLVYAGSPTELWSHVQVSALRPRWSWLPIALPAQLEALLQYVFAFSVAFCVLNSLPAYHLDGFHMLRLSVACLESCSTGESDSIALSTPRGIWACRFCNIASLLVTILLVGCVAGSIMLLIL</sequence>
<feature type="transmembrane region" description="Helical" evidence="6">
    <location>
        <begin position="181"/>
        <end position="204"/>
    </location>
</feature>
<dbReference type="InterPro" id="IPR001193">
    <property type="entry name" value="MBTPS2"/>
</dbReference>
<dbReference type="PRINTS" id="PR01000">
    <property type="entry name" value="SREBPS2PTASE"/>
</dbReference>
<comment type="caution">
    <text evidence="9">The sequence shown here is derived from an EMBL/GenBank/DDBJ whole genome shotgun (WGS) entry which is preliminary data.</text>
</comment>
<gene>
    <name evidence="9" type="ORF">H4R20_003664</name>
</gene>
<accession>A0A9W8HV67</accession>
<dbReference type="GO" id="GO:0031293">
    <property type="term" value="P:membrane protein intracellular domain proteolysis"/>
    <property type="evidence" value="ECO:0007669"/>
    <property type="project" value="TreeGrafter"/>
</dbReference>
<dbReference type="Proteomes" id="UP001140094">
    <property type="component" value="Unassembled WGS sequence"/>
</dbReference>
<name>A0A9W8HV67_9FUNG</name>
<evidence type="ECO:0000256" key="7">
    <source>
        <dbReference type="SAM" id="SignalP"/>
    </source>
</evidence>
<dbReference type="PANTHER" id="PTHR13325:SF3">
    <property type="entry name" value="MEMBRANE-BOUND TRANSCRIPTION FACTOR SITE-2 PROTEASE"/>
    <property type="match status" value="1"/>
</dbReference>
<evidence type="ECO:0000256" key="2">
    <source>
        <dbReference type="ARBA" id="ARBA00022692"/>
    </source>
</evidence>
<reference evidence="9" key="1">
    <citation type="submission" date="2022-07" db="EMBL/GenBank/DDBJ databases">
        <title>Phylogenomic reconstructions and comparative analyses of Kickxellomycotina fungi.</title>
        <authorList>
            <person name="Reynolds N.K."/>
            <person name="Stajich J.E."/>
            <person name="Barry K."/>
            <person name="Grigoriev I.V."/>
            <person name="Crous P."/>
            <person name="Smith M.E."/>
        </authorList>
    </citation>
    <scope>NUCLEOTIDE SEQUENCE</scope>
    <source>
        <strain evidence="9">NRRL 1565</strain>
    </source>
</reference>
<evidence type="ECO:0000313" key="9">
    <source>
        <dbReference type="EMBL" id="KAJ2801453.1"/>
    </source>
</evidence>
<comment type="subcellular location">
    <subcellularLocation>
        <location evidence="1">Endomembrane system</location>
        <topology evidence="1">Multi-pass membrane protein</topology>
    </subcellularLocation>
</comment>
<dbReference type="InterPro" id="IPR008915">
    <property type="entry name" value="Peptidase_M50"/>
</dbReference>
<keyword evidence="2 6" id="KW-0812">Transmembrane</keyword>
<feature type="transmembrane region" description="Helical" evidence="6">
    <location>
        <begin position="61"/>
        <end position="85"/>
    </location>
</feature>
<evidence type="ECO:0000256" key="6">
    <source>
        <dbReference type="SAM" id="Phobius"/>
    </source>
</evidence>
<keyword evidence="7" id="KW-0732">Signal</keyword>
<dbReference type="AlphaFoldDB" id="A0A9W8HV67"/>
<keyword evidence="3 6" id="KW-1133">Transmembrane helix</keyword>
<evidence type="ECO:0000256" key="4">
    <source>
        <dbReference type="ARBA" id="ARBA00023136"/>
    </source>
</evidence>
<feature type="signal peptide" evidence="7">
    <location>
        <begin position="1"/>
        <end position="19"/>
    </location>
</feature>
<protein>
    <recommendedName>
        <fullName evidence="5">Endopeptidase S2P</fullName>
    </recommendedName>
</protein>
<feature type="domain" description="Peptidase M50" evidence="8">
    <location>
        <begin position="126"/>
        <end position="445"/>
    </location>
</feature>
<dbReference type="GO" id="GO:0004222">
    <property type="term" value="F:metalloendopeptidase activity"/>
    <property type="evidence" value="ECO:0007669"/>
    <property type="project" value="InterPro"/>
</dbReference>
<evidence type="ECO:0000313" key="10">
    <source>
        <dbReference type="Proteomes" id="UP001140094"/>
    </source>
</evidence>
<feature type="transmembrane region" description="Helical" evidence="6">
    <location>
        <begin position="412"/>
        <end position="432"/>
    </location>
</feature>
<dbReference type="Pfam" id="PF02163">
    <property type="entry name" value="Peptidase_M50"/>
    <property type="match status" value="1"/>
</dbReference>
<feature type="chain" id="PRO_5040891195" description="Endopeptidase S2P" evidence="7">
    <location>
        <begin position="20"/>
        <end position="496"/>
    </location>
</feature>
<dbReference type="OrthoDB" id="7694678at2759"/>
<dbReference type="GO" id="GO:0005737">
    <property type="term" value="C:cytoplasm"/>
    <property type="evidence" value="ECO:0007669"/>
    <property type="project" value="TreeGrafter"/>
</dbReference>
<proteinExistence type="predicted"/>
<dbReference type="EMBL" id="JANBUO010000810">
    <property type="protein sequence ID" value="KAJ2801453.1"/>
    <property type="molecule type" value="Genomic_DNA"/>
</dbReference>